<evidence type="ECO:0000313" key="1">
    <source>
        <dbReference type="EMBL" id="OAE33587.1"/>
    </source>
</evidence>
<dbReference type="AlphaFoldDB" id="A0A176WK99"/>
<evidence type="ECO:0000313" key="2">
    <source>
        <dbReference type="Proteomes" id="UP000077202"/>
    </source>
</evidence>
<dbReference type="Proteomes" id="UP000077202">
    <property type="component" value="Unassembled WGS sequence"/>
</dbReference>
<reference evidence="1" key="1">
    <citation type="submission" date="2016-03" db="EMBL/GenBank/DDBJ databases">
        <title>Mechanisms controlling the formation of the plant cell surface in tip-growing cells are functionally conserved among land plants.</title>
        <authorList>
            <person name="Honkanen S."/>
            <person name="Jones V.A."/>
            <person name="Morieri G."/>
            <person name="Champion C."/>
            <person name="Hetherington A.J."/>
            <person name="Kelly S."/>
            <person name="Saint-Marcoux D."/>
            <person name="Proust H."/>
            <person name="Prescott H."/>
            <person name="Dolan L."/>
        </authorList>
    </citation>
    <scope>NUCLEOTIDE SEQUENCE [LARGE SCALE GENOMIC DNA]</scope>
    <source>
        <tissue evidence="1">Whole gametophyte</tissue>
    </source>
</reference>
<sequence>MEGRRVLSLVPLLDSAVKAPLEIASPPLSSLTFTDDLHDGMADLAKRDKLHVAELAATTKELAECKAAWSLELEQMEKLEVDRNEMRSQRLAVEEQLIATKAKLLEVEEKNQQLIGLKSSKALPWGDSH</sequence>
<accession>A0A176WK99</accession>
<gene>
    <name evidence="1" type="ORF">AXG93_978s1010</name>
</gene>
<keyword evidence="2" id="KW-1185">Reference proteome</keyword>
<organism evidence="1 2">
    <name type="scientific">Marchantia polymorpha subsp. ruderalis</name>
    <dbReference type="NCBI Taxonomy" id="1480154"/>
    <lineage>
        <taxon>Eukaryota</taxon>
        <taxon>Viridiplantae</taxon>
        <taxon>Streptophyta</taxon>
        <taxon>Embryophyta</taxon>
        <taxon>Marchantiophyta</taxon>
        <taxon>Marchantiopsida</taxon>
        <taxon>Marchantiidae</taxon>
        <taxon>Marchantiales</taxon>
        <taxon>Marchantiaceae</taxon>
        <taxon>Marchantia</taxon>
    </lineage>
</organism>
<comment type="caution">
    <text evidence="1">The sequence shown here is derived from an EMBL/GenBank/DDBJ whole genome shotgun (WGS) entry which is preliminary data.</text>
</comment>
<protein>
    <submittedName>
        <fullName evidence="1">Uncharacterized protein</fullName>
    </submittedName>
</protein>
<proteinExistence type="predicted"/>
<dbReference type="EMBL" id="LVLJ01000608">
    <property type="protein sequence ID" value="OAE33587.1"/>
    <property type="molecule type" value="Genomic_DNA"/>
</dbReference>
<name>A0A176WK99_MARPO</name>